<evidence type="ECO:0000256" key="6">
    <source>
        <dbReference type="RuleBase" id="RU000416"/>
    </source>
</evidence>
<dbReference type="GO" id="GO:0003677">
    <property type="term" value="F:DNA binding"/>
    <property type="evidence" value="ECO:0007669"/>
    <property type="project" value="TreeGrafter"/>
</dbReference>
<organism evidence="9 10">
    <name type="scientific">Kitasatospora indigofera</name>
    <dbReference type="NCBI Taxonomy" id="67307"/>
    <lineage>
        <taxon>Bacteria</taxon>
        <taxon>Bacillati</taxon>
        <taxon>Actinomycetota</taxon>
        <taxon>Actinomycetes</taxon>
        <taxon>Kitasatosporales</taxon>
        <taxon>Streptomycetaceae</taxon>
        <taxon>Kitasatospora</taxon>
    </lineage>
</organism>
<dbReference type="PROSITE" id="PS00094">
    <property type="entry name" value="C5_MTASE_1"/>
    <property type="match status" value="1"/>
</dbReference>
<protein>
    <recommendedName>
        <fullName evidence="7">Cytosine-specific methyltransferase</fullName>
        <ecNumber evidence="7">2.1.1.37</ecNumber>
    </recommendedName>
</protein>
<dbReference type="Gene3D" id="3.90.120.10">
    <property type="entry name" value="DNA Methylase, subunit A, domain 2"/>
    <property type="match status" value="1"/>
</dbReference>
<name>A0A919GF53_9ACTN</name>
<dbReference type="GO" id="GO:0003886">
    <property type="term" value="F:DNA (cytosine-5-)-methyltransferase activity"/>
    <property type="evidence" value="ECO:0007669"/>
    <property type="project" value="UniProtKB-EC"/>
</dbReference>
<dbReference type="GO" id="GO:0044027">
    <property type="term" value="P:negative regulation of gene expression via chromosomal CpG island methylation"/>
    <property type="evidence" value="ECO:0007669"/>
    <property type="project" value="TreeGrafter"/>
</dbReference>
<evidence type="ECO:0000256" key="7">
    <source>
        <dbReference type="RuleBase" id="RU000417"/>
    </source>
</evidence>
<sequence>MAGRTRAPGTYEVALVRSKYLPLEAHPDACTPDTFREWLKQRRPEERLAVDLFSGAGGLSLGLKRAGWTVAAAVDNNDRALETHRHNFPGMSLKLDLGSLEGRNELLSLFEGVEVDLVAGGPPCQPFSRAGSAKIRDLVAKGIRDEHDVRKELWRAYIDIVLALRPRAVLMENVPDMGLADDFRVVRIIEQKLEDAKYVTQVHLVDTWKFGVPQHRRRLILQARRDSTEFRWPKQHANIVTLRDAISDLPPVPVNETGSRETPYARNGKLSRFAADMRKGAPRGLVHDHMTRPVRKDDAELFDLMDSKSLYSDLYQKFKDDPEKSRLFRYDTENFTDKYNRLGWDELSRTITAHIAKDGYWYIHPDQPRTLTVREAARIQTFPDNFRFAGMRSDAFRQIGNAVPPYLGEAAARALWPHPEDAASGPLQPFWGVVRRVLTDWATEQRAKSDWISLPGPRMGVPQAAVAALVGTGKANVDGLTEAMTHVDGLPHLTRAAYTKVVQSAQRPSARRALERLEKLAGKRKVWEDRDGVADQLGLKPNEKAVFRLLLDNDLLMATQGPIRVAERVAGIGLATDDTSANALNDGRINLAKLVGAGDDAPLRMAAVRLLSLTYCRAGGPACGGCPLREMCATQGAARAGQSPATPFSSREASEGALF</sequence>
<dbReference type="GO" id="GO:0032259">
    <property type="term" value="P:methylation"/>
    <property type="evidence" value="ECO:0007669"/>
    <property type="project" value="UniProtKB-KW"/>
</dbReference>
<evidence type="ECO:0000313" key="10">
    <source>
        <dbReference type="Proteomes" id="UP000617734"/>
    </source>
</evidence>
<dbReference type="SUPFAM" id="SSF53335">
    <property type="entry name" value="S-adenosyl-L-methionine-dependent methyltransferases"/>
    <property type="match status" value="1"/>
</dbReference>
<feature type="active site" evidence="5">
    <location>
        <position position="124"/>
    </location>
</feature>
<dbReference type="EC" id="2.1.1.37" evidence="7"/>
<evidence type="ECO:0000256" key="4">
    <source>
        <dbReference type="ARBA" id="ARBA00022747"/>
    </source>
</evidence>
<dbReference type="InterPro" id="IPR050390">
    <property type="entry name" value="C5-Methyltransferase"/>
</dbReference>
<comment type="similarity">
    <text evidence="5 6">Belongs to the class I-like SAM-binding methyltransferase superfamily. C5-methyltransferase family.</text>
</comment>
<dbReference type="Proteomes" id="UP000617734">
    <property type="component" value="Unassembled WGS sequence"/>
</dbReference>
<evidence type="ECO:0000256" key="3">
    <source>
        <dbReference type="ARBA" id="ARBA00022691"/>
    </source>
</evidence>
<dbReference type="PROSITE" id="PS51679">
    <property type="entry name" value="SAM_MT_C5"/>
    <property type="match status" value="1"/>
</dbReference>
<keyword evidence="2 5" id="KW-0808">Transferase</keyword>
<dbReference type="PANTHER" id="PTHR10629:SF52">
    <property type="entry name" value="DNA (CYTOSINE-5)-METHYLTRANSFERASE 1"/>
    <property type="match status" value="1"/>
</dbReference>
<dbReference type="AlphaFoldDB" id="A0A919GF53"/>
<dbReference type="NCBIfam" id="TIGR00675">
    <property type="entry name" value="dcm"/>
    <property type="match status" value="1"/>
</dbReference>
<proteinExistence type="inferred from homology"/>
<dbReference type="InterPro" id="IPR029063">
    <property type="entry name" value="SAM-dependent_MTases_sf"/>
</dbReference>
<comment type="caution">
    <text evidence="9">The sequence shown here is derived from an EMBL/GenBank/DDBJ whole genome shotgun (WGS) entry which is preliminary data.</text>
</comment>
<evidence type="ECO:0000256" key="8">
    <source>
        <dbReference type="SAM" id="MobiDB-lite"/>
    </source>
</evidence>
<dbReference type="PANTHER" id="PTHR10629">
    <property type="entry name" value="CYTOSINE-SPECIFIC METHYLTRANSFERASE"/>
    <property type="match status" value="1"/>
</dbReference>
<dbReference type="InterPro" id="IPR001525">
    <property type="entry name" value="C5_MeTfrase"/>
</dbReference>
<feature type="region of interest" description="Disordered" evidence="8">
    <location>
        <begin position="639"/>
        <end position="659"/>
    </location>
</feature>
<gene>
    <name evidence="9" type="ORF">GCM10018781_69980</name>
</gene>
<keyword evidence="3 5" id="KW-0949">S-adenosyl-L-methionine</keyword>
<dbReference type="GO" id="GO:0009307">
    <property type="term" value="P:DNA restriction-modification system"/>
    <property type="evidence" value="ECO:0007669"/>
    <property type="project" value="UniProtKB-KW"/>
</dbReference>
<keyword evidence="1 5" id="KW-0489">Methyltransferase</keyword>
<dbReference type="Gene3D" id="3.40.50.150">
    <property type="entry name" value="Vaccinia Virus protein VP39"/>
    <property type="match status" value="1"/>
</dbReference>
<evidence type="ECO:0000256" key="1">
    <source>
        <dbReference type="ARBA" id="ARBA00022603"/>
    </source>
</evidence>
<reference evidence="9" key="1">
    <citation type="journal article" date="2014" name="Int. J. Syst. Evol. Microbiol.">
        <title>Complete genome sequence of Corynebacterium casei LMG S-19264T (=DSM 44701T), isolated from a smear-ripened cheese.</title>
        <authorList>
            <consortium name="US DOE Joint Genome Institute (JGI-PGF)"/>
            <person name="Walter F."/>
            <person name="Albersmeier A."/>
            <person name="Kalinowski J."/>
            <person name="Ruckert C."/>
        </authorList>
    </citation>
    <scope>NUCLEOTIDE SEQUENCE</scope>
    <source>
        <strain evidence="9">JCM 4646</strain>
    </source>
</reference>
<comment type="catalytic activity">
    <reaction evidence="7">
        <text>a 2'-deoxycytidine in DNA + S-adenosyl-L-methionine = a 5-methyl-2'-deoxycytidine in DNA + S-adenosyl-L-homocysteine + H(+)</text>
        <dbReference type="Rhea" id="RHEA:13681"/>
        <dbReference type="Rhea" id="RHEA-COMP:11369"/>
        <dbReference type="Rhea" id="RHEA-COMP:11370"/>
        <dbReference type="ChEBI" id="CHEBI:15378"/>
        <dbReference type="ChEBI" id="CHEBI:57856"/>
        <dbReference type="ChEBI" id="CHEBI:59789"/>
        <dbReference type="ChEBI" id="CHEBI:85452"/>
        <dbReference type="ChEBI" id="CHEBI:85454"/>
        <dbReference type="EC" id="2.1.1.37"/>
    </reaction>
</comment>
<dbReference type="EMBL" id="BNBO01000064">
    <property type="protein sequence ID" value="GHH83284.1"/>
    <property type="molecule type" value="Genomic_DNA"/>
</dbReference>
<dbReference type="Pfam" id="PF00145">
    <property type="entry name" value="DNA_methylase"/>
    <property type="match status" value="1"/>
</dbReference>
<keyword evidence="10" id="KW-1185">Reference proteome</keyword>
<evidence type="ECO:0000256" key="2">
    <source>
        <dbReference type="ARBA" id="ARBA00022679"/>
    </source>
</evidence>
<dbReference type="PRINTS" id="PR00105">
    <property type="entry name" value="C5METTRFRASE"/>
</dbReference>
<keyword evidence="4" id="KW-0680">Restriction system</keyword>
<reference evidence="9" key="2">
    <citation type="submission" date="2020-09" db="EMBL/GenBank/DDBJ databases">
        <authorList>
            <person name="Sun Q."/>
            <person name="Ohkuma M."/>
        </authorList>
    </citation>
    <scope>NUCLEOTIDE SEQUENCE</scope>
    <source>
        <strain evidence="9">JCM 4646</strain>
    </source>
</reference>
<dbReference type="InterPro" id="IPR018117">
    <property type="entry name" value="C5_DNA_meth_AS"/>
</dbReference>
<accession>A0A919GF53</accession>
<evidence type="ECO:0000313" key="9">
    <source>
        <dbReference type="EMBL" id="GHH83284.1"/>
    </source>
</evidence>
<evidence type="ECO:0000256" key="5">
    <source>
        <dbReference type="PROSITE-ProRule" id="PRU01016"/>
    </source>
</evidence>